<evidence type="ECO:0000313" key="11">
    <source>
        <dbReference type="Proteomes" id="UP000663862"/>
    </source>
</evidence>
<keyword evidence="3 5" id="KW-1133">Transmembrane helix</keyword>
<evidence type="ECO:0000313" key="9">
    <source>
        <dbReference type="EMBL" id="CAF4492344.1"/>
    </source>
</evidence>
<evidence type="ECO:0000313" key="7">
    <source>
        <dbReference type="EMBL" id="CAF4234545.1"/>
    </source>
</evidence>
<evidence type="ECO:0000256" key="4">
    <source>
        <dbReference type="ARBA" id="ARBA00023136"/>
    </source>
</evidence>
<sequence>MACYFNIACFFSTLCAFIALTSLVQFSVGIYFTYIQNETITINHLIQTNEIDSYPAYILFIFIGLGFISLILTFSSMYGISNRNRSLSLFFAVLWVLTVAINLVMFAILFLYYYFNFSGLRERLVYSLQQSSSKTRKLLDDIQSKHLCCGINNKDDYKNLSLALFPQSCYLQLNYLNKTDINNNGLNNTNLLMNTGGCNSIVNDYITFQLWTIGVIICVSVFLQILAITSMCVLNQRHQKFDENKKFMISRLDDETLSNENVNNNNNNNIHDSCKTIDEMIEVTQI</sequence>
<dbReference type="Proteomes" id="UP000663825">
    <property type="component" value="Unassembled WGS sequence"/>
</dbReference>
<evidence type="ECO:0000256" key="1">
    <source>
        <dbReference type="ARBA" id="ARBA00004141"/>
    </source>
</evidence>
<dbReference type="InterPro" id="IPR008952">
    <property type="entry name" value="Tetraspanin_EC2_sf"/>
</dbReference>
<evidence type="ECO:0000313" key="8">
    <source>
        <dbReference type="EMBL" id="CAF4357754.1"/>
    </source>
</evidence>
<reference evidence="9" key="1">
    <citation type="submission" date="2021-02" db="EMBL/GenBank/DDBJ databases">
        <authorList>
            <person name="Nowell W R."/>
        </authorList>
    </citation>
    <scope>NUCLEOTIDE SEQUENCE</scope>
</reference>
<protein>
    <recommendedName>
        <fullName evidence="13">Tetraspanin</fullName>
    </recommendedName>
</protein>
<dbReference type="Proteomes" id="UP000663873">
    <property type="component" value="Unassembled WGS sequence"/>
</dbReference>
<keyword evidence="4 5" id="KW-0472">Membrane</keyword>
<comment type="subcellular location">
    <subcellularLocation>
        <location evidence="1">Membrane</location>
        <topology evidence="1">Multi-pass membrane protein</topology>
    </subcellularLocation>
</comment>
<organism evidence="9 11">
    <name type="scientific">Rotaria socialis</name>
    <dbReference type="NCBI Taxonomy" id="392032"/>
    <lineage>
        <taxon>Eukaryota</taxon>
        <taxon>Metazoa</taxon>
        <taxon>Spiralia</taxon>
        <taxon>Gnathifera</taxon>
        <taxon>Rotifera</taxon>
        <taxon>Eurotatoria</taxon>
        <taxon>Bdelloidea</taxon>
        <taxon>Philodinida</taxon>
        <taxon>Philodinidae</taxon>
        <taxon>Rotaria</taxon>
    </lineage>
</organism>
<dbReference type="EMBL" id="CAJOBQ010001500">
    <property type="protein sequence ID" value="CAF4492344.1"/>
    <property type="molecule type" value="Genomic_DNA"/>
</dbReference>
<dbReference type="EMBL" id="CAJOBO010001261">
    <property type="protein sequence ID" value="CAF4357754.1"/>
    <property type="molecule type" value="Genomic_DNA"/>
</dbReference>
<accession>A0A820UXU4</accession>
<dbReference type="Proteomes" id="UP000663838">
    <property type="component" value="Unassembled WGS sequence"/>
</dbReference>
<gene>
    <name evidence="8" type="ORF">HFQ381_LOCUS17178</name>
    <name evidence="6" type="ORF">TIS948_LOCUS8872</name>
    <name evidence="10" type="ORF">TOA249_LOCUS9137</name>
    <name evidence="9" type="ORF">TSG867_LOCUS20424</name>
    <name evidence="7" type="ORF">UJA718_LOCUS8544</name>
</gene>
<evidence type="ECO:0000256" key="2">
    <source>
        <dbReference type="ARBA" id="ARBA00022692"/>
    </source>
</evidence>
<dbReference type="OrthoDB" id="10033535at2759"/>
<evidence type="ECO:0000256" key="3">
    <source>
        <dbReference type="ARBA" id="ARBA00022989"/>
    </source>
</evidence>
<evidence type="ECO:0000313" key="10">
    <source>
        <dbReference type="EMBL" id="CAF4579022.1"/>
    </source>
</evidence>
<dbReference type="AlphaFoldDB" id="A0A820UXU4"/>
<feature type="transmembrane region" description="Helical" evidence="5">
    <location>
        <begin position="54"/>
        <end position="75"/>
    </location>
</feature>
<evidence type="ECO:0000256" key="5">
    <source>
        <dbReference type="SAM" id="Phobius"/>
    </source>
</evidence>
<feature type="transmembrane region" description="Helical" evidence="5">
    <location>
        <begin position="87"/>
        <end position="115"/>
    </location>
</feature>
<dbReference type="EMBL" id="CAJOBS010000448">
    <property type="protein sequence ID" value="CAF4579022.1"/>
    <property type="molecule type" value="Genomic_DNA"/>
</dbReference>
<keyword evidence="12" id="KW-1185">Reference proteome</keyword>
<dbReference type="GO" id="GO:0016020">
    <property type="term" value="C:membrane"/>
    <property type="evidence" value="ECO:0007669"/>
    <property type="project" value="UniProtKB-SubCell"/>
</dbReference>
<dbReference type="Proteomes" id="UP000663851">
    <property type="component" value="Unassembled WGS sequence"/>
</dbReference>
<keyword evidence="2 5" id="KW-0812">Transmembrane</keyword>
<comment type="caution">
    <text evidence="9">The sequence shown here is derived from an EMBL/GenBank/DDBJ whole genome shotgun (WGS) entry which is preliminary data.</text>
</comment>
<evidence type="ECO:0000313" key="12">
    <source>
        <dbReference type="Proteomes" id="UP000663873"/>
    </source>
</evidence>
<name>A0A820UXU4_9BILA</name>
<dbReference type="Proteomes" id="UP000663862">
    <property type="component" value="Unassembled WGS sequence"/>
</dbReference>
<evidence type="ECO:0000313" key="6">
    <source>
        <dbReference type="EMBL" id="CAF3136185.1"/>
    </source>
</evidence>
<feature type="transmembrane region" description="Helical" evidence="5">
    <location>
        <begin position="7"/>
        <end position="34"/>
    </location>
</feature>
<dbReference type="EMBL" id="CAJNXB010001129">
    <property type="protein sequence ID" value="CAF3136185.1"/>
    <property type="molecule type" value="Genomic_DNA"/>
</dbReference>
<evidence type="ECO:0008006" key="13">
    <source>
        <dbReference type="Google" id="ProtNLM"/>
    </source>
</evidence>
<dbReference type="Gene3D" id="1.10.1450.10">
    <property type="entry name" value="Tetraspanin"/>
    <property type="match status" value="1"/>
</dbReference>
<feature type="transmembrane region" description="Helical" evidence="5">
    <location>
        <begin position="210"/>
        <end position="234"/>
    </location>
</feature>
<proteinExistence type="predicted"/>
<dbReference type="Pfam" id="PF00335">
    <property type="entry name" value="Tetraspanin"/>
    <property type="match status" value="1"/>
</dbReference>
<dbReference type="EMBL" id="CAJOBP010000913">
    <property type="protein sequence ID" value="CAF4234545.1"/>
    <property type="molecule type" value="Genomic_DNA"/>
</dbReference>
<dbReference type="InterPro" id="IPR018499">
    <property type="entry name" value="Tetraspanin/Peripherin"/>
</dbReference>
<dbReference type="SUPFAM" id="SSF48652">
    <property type="entry name" value="Tetraspanin"/>
    <property type="match status" value="1"/>
</dbReference>